<evidence type="ECO:0000313" key="2">
    <source>
        <dbReference type="EMBL" id="CAE7309316.1"/>
    </source>
</evidence>
<gene>
    <name evidence="2" type="ORF">SPIL2461_LOCUS7004</name>
</gene>
<organism evidence="2 3">
    <name type="scientific">Symbiodinium pilosum</name>
    <name type="common">Dinoflagellate</name>
    <dbReference type="NCBI Taxonomy" id="2952"/>
    <lineage>
        <taxon>Eukaryota</taxon>
        <taxon>Sar</taxon>
        <taxon>Alveolata</taxon>
        <taxon>Dinophyceae</taxon>
        <taxon>Suessiales</taxon>
        <taxon>Symbiodiniaceae</taxon>
        <taxon>Symbiodinium</taxon>
    </lineage>
</organism>
<sequence>RQARSVDVVSAYQWAWDADPAKGQNVGQGLYSTKQAQPDSPAFGDFVRHTGDICKRTHIDFVLASACTADLRAKRAQPTDEESQQLRRLIEERISSDPPATTESLNRKYKQASDSFGRRDMQSGQPVIPFGAAERLVEFSFTLHKEMQTLFADDFLSAFRLADSRDLGLMCARVGCLFEALREAGMQVNPEKSKLMLRAAGNTLTKWIRKHSFLHEGSKFIKFATPFSAVKIGLADSIEYLGACLSFQSFEKQTAQLRIKQARASVSRLCKVLFKKRGLSMNQRVKVYLTCIRSTALYSISAIGATEESLQLLSRMEAHHIRCIAGSARHITFESTADLYVRRADLCAAVSSPVSGA</sequence>
<dbReference type="OrthoDB" id="413843at2759"/>
<evidence type="ECO:0008006" key="4">
    <source>
        <dbReference type="Google" id="ProtNLM"/>
    </source>
</evidence>
<protein>
    <recommendedName>
        <fullName evidence="4">Reverse transcriptase domain-containing protein</fullName>
    </recommendedName>
</protein>
<comment type="caution">
    <text evidence="2">The sequence shown here is derived from an EMBL/GenBank/DDBJ whole genome shotgun (WGS) entry which is preliminary data.</text>
</comment>
<feature type="non-terminal residue" evidence="2">
    <location>
        <position position="1"/>
    </location>
</feature>
<name>A0A812NVK9_SYMPI</name>
<evidence type="ECO:0000256" key="1">
    <source>
        <dbReference type="SAM" id="MobiDB-lite"/>
    </source>
</evidence>
<feature type="region of interest" description="Disordered" evidence="1">
    <location>
        <begin position="94"/>
        <end position="121"/>
    </location>
</feature>
<dbReference type="EMBL" id="CAJNIZ010010986">
    <property type="protein sequence ID" value="CAE7309316.1"/>
    <property type="molecule type" value="Genomic_DNA"/>
</dbReference>
<dbReference type="Proteomes" id="UP000649617">
    <property type="component" value="Unassembled WGS sequence"/>
</dbReference>
<reference evidence="2" key="1">
    <citation type="submission" date="2021-02" db="EMBL/GenBank/DDBJ databases">
        <authorList>
            <person name="Dougan E. K."/>
            <person name="Rhodes N."/>
            <person name="Thang M."/>
            <person name="Chan C."/>
        </authorList>
    </citation>
    <scope>NUCLEOTIDE SEQUENCE</scope>
</reference>
<accession>A0A812NVK9</accession>
<proteinExistence type="predicted"/>
<evidence type="ECO:0000313" key="3">
    <source>
        <dbReference type="Proteomes" id="UP000649617"/>
    </source>
</evidence>
<dbReference type="AlphaFoldDB" id="A0A812NVK9"/>
<keyword evidence="3" id="KW-1185">Reference proteome</keyword>